<protein>
    <submittedName>
        <fullName evidence="1">Uncharacterized protein</fullName>
    </submittedName>
</protein>
<keyword evidence="2" id="KW-1185">Reference proteome</keyword>
<accession>A0A8E2J955</accession>
<proteinExistence type="predicted"/>
<organism evidence="1 2">
    <name type="scientific">Lepidopterella palustris CBS 459.81</name>
    <dbReference type="NCBI Taxonomy" id="1314670"/>
    <lineage>
        <taxon>Eukaryota</taxon>
        <taxon>Fungi</taxon>
        <taxon>Dikarya</taxon>
        <taxon>Ascomycota</taxon>
        <taxon>Pezizomycotina</taxon>
        <taxon>Dothideomycetes</taxon>
        <taxon>Pleosporomycetidae</taxon>
        <taxon>Mytilinidiales</taxon>
        <taxon>Argynnaceae</taxon>
        <taxon>Lepidopterella</taxon>
    </lineage>
</organism>
<sequence length="79" mass="8947">MESSNRGRFQSPRPFTTPQRYSFFSVCLYANATMAASHSLPREECHQFQLYKNCVTNPSLLMSLPQITPAGNRRACECA</sequence>
<gene>
    <name evidence="1" type="ORF">K432DRAFT_218818</name>
</gene>
<evidence type="ECO:0000313" key="1">
    <source>
        <dbReference type="EMBL" id="OCK73940.1"/>
    </source>
</evidence>
<dbReference type="AlphaFoldDB" id="A0A8E2J955"/>
<reference evidence="1 2" key="1">
    <citation type="journal article" date="2016" name="Nat. Commun.">
        <title>Ectomycorrhizal ecology is imprinted in the genome of the dominant symbiotic fungus Cenococcum geophilum.</title>
        <authorList>
            <consortium name="DOE Joint Genome Institute"/>
            <person name="Peter M."/>
            <person name="Kohler A."/>
            <person name="Ohm R.A."/>
            <person name="Kuo A."/>
            <person name="Krutzmann J."/>
            <person name="Morin E."/>
            <person name="Arend M."/>
            <person name="Barry K.W."/>
            <person name="Binder M."/>
            <person name="Choi C."/>
            <person name="Clum A."/>
            <person name="Copeland A."/>
            <person name="Grisel N."/>
            <person name="Haridas S."/>
            <person name="Kipfer T."/>
            <person name="LaButti K."/>
            <person name="Lindquist E."/>
            <person name="Lipzen A."/>
            <person name="Maire R."/>
            <person name="Meier B."/>
            <person name="Mihaltcheva S."/>
            <person name="Molinier V."/>
            <person name="Murat C."/>
            <person name="Poggeler S."/>
            <person name="Quandt C.A."/>
            <person name="Sperisen C."/>
            <person name="Tritt A."/>
            <person name="Tisserant E."/>
            <person name="Crous P.W."/>
            <person name="Henrissat B."/>
            <person name="Nehls U."/>
            <person name="Egli S."/>
            <person name="Spatafora J.W."/>
            <person name="Grigoriev I.V."/>
            <person name="Martin F.M."/>
        </authorList>
    </citation>
    <scope>NUCLEOTIDE SEQUENCE [LARGE SCALE GENOMIC DNA]</scope>
    <source>
        <strain evidence="1 2">CBS 459.81</strain>
    </source>
</reference>
<name>A0A8E2J955_9PEZI</name>
<dbReference type="Proteomes" id="UP000250266">
    <property type="component" value="Unassembled WGS sequence"/>
</dbReference>
<dbReference type="EMBL" id="KV745610">
    <property type="protein sequence ID" value="OCK73940.1"/>
    <property type="molecule type" value="Genomic_DNA"/>
</dbReference>
<evidence type="ECO:0000313" key="2">
    <source>
        <dbReference type="Proteomes" id="UP000250266"/>
    </source>
</evidence>